<dbReference type="InterPro" id="IPR010998">
    <property type="entry name" value="Integrase_recombinase_N"/>
</dbReference>
<evidence type="ECO:0000256" key="1">
    <source>
        <dbReference type="ARBA" id="ARBA00023015"/>
    </source>
</evidence>
<evidence type="ECO:0000259" key="7">
    <source>
        <dbReference type="PROSITE" id="PS51898"/>
    </source>
</evidence>
<gene>
    <name evidence="8" type="ORF">E0H75_07070</name>
</gene>
<feature type="domain" description="Tyr recombinase" evidence="7">
    <location>
        <begin position="221"/>
        <end position="421"/>
    </location>
</feature>
<proteinExistence type="predicted"/>
<dbReference type="SUPFAM" id="SSF56349">
    <property type="entry name" value="DNA breaking-rejoining enzymes"/>
    <property type="match status" value="1"/>
</dbReference>
<evidence type="ECO:0000313" key="9">
    <source>
        <dbReference type="Proteomes" id="UP000293342"/>
    </source>
</evidence>
<dbReference type="Gene3D" id="1.10.443.10">
    <property type="entry name" value="Intergrase catalytic core"/>
    <property type="match status" value="1"/>
</dbReference>
<reference evidence="8 9" key="1">
    <citation type="submission" date="2019-02" db="EMBL/GenBank/DDBJ databases">
        <title>Kribbella capetownensis sp. nov. and Kribbella speibonae sp. nov., isolated from soil.</title>
        <authorList>
            <person name="Curtis S.M."/>
            <person name="Norton I."/>
            <person name="Everest G.J."/>
            <person name="Meyers P.R."/>
        </authorList>
    </citation>
    <scope>NUCLEOTIDE SEQUENCE [LARGE SCALE GENOMIC DNA]</scope>
    <source>
        <strain evidence="8 9">YM53</strain>
    </source>
</reference>
<feature type="domain" description="HTH gntR-type" evidence="6">
    <location>
        <begin position="444"/>
        <end position="512"/>
    </location>
</feature>
<dbReference type="InterPro" id="IPR002104">
    <property type="entry name" value="Integrase_catalytic"/>
</dbReference>
<comment type="caution">
    <text evidence="8">The sequence shown here is derived from an EMBL/GenBank/DDBJ whole genome shotgun (WGS) entry which is preliminary data.</text>
</comment>
<protein>
    <submittedName>
        <fullName evidence="8">GntR family transcriptional regulator</fullName>
    </submittedName>
</protein>
<evidence type="ECO:0000256" key="5">
    <source>
        <dbReference type="SAM" id="MobiDB-lite"/>
    </source>
</evidence>
<dbReference type="AlphaFoldDB" id="A0A4R0KDE9"/>
<dbReference type="SUPFAM" id="SSF46785">
    <property type="entry name" value="Winged helix' DNA-binding domain"/>
    <property type="match status" value="1"/>
</dbReference>
<dbReference type="GO" id="GO:0006310">
    <property type="term" value="P:DNA recombination"/>
    <property type="evidence" value="ECO:0007669"/>
    <property type="project" value="UniProtKB-KW"/>
</dbReference>
<evidence type="ECO:0000256" key="3">
    <source>
        <dbReference type="ARBA" id="ARBA00023163"/>
    </source>
</evidence>
<keyword evidence="1" id="KW-0805">Transcription regulation</keyword>
<dbReference type="GO" id="GO:0015074">
    <property type="term" value="P:DNA integration"/>
    <property type="evidence" value="ECO:0007669"/>
    <property type="project" value="InterPro"/>
</dbReference>
<evidence type="ECO:0000259" key="6">
    <source>
        <dbReference type="PROSITE" id="PS50949"/>
    </source>
</evidence>
<keyword evidence="9" id="KW-1185">Reference proteome</keyword>
<dbReference type="InterPro" id="IPR000524">
    <property type="entry name" value="Tscrpt_reg_HTH_GntR"/>
</dbReference>
<dbReference type="GO" id="GO:0003700">
    <property type="term" value="F:DNA-binding transcription factor activity"/>
    <property type="evidence" value="ECO:0007669"/>
    <property type="project" value="InterPro"/>
</dbReference>
<dbReference type="GO" id="GO:0003677">
    <property type="term" value="F:DNA binding"/>
    <property type="evidence" value="ECO:0007669"/>
    <property type="project" value="UniProtKB-KW"/>
</dbReference>
<dbReference type="PROSITE" id="PS51898">
    <property type="entry name" value="TYR_RECOMBINASE"/>
    <property type="match status" value="1"/>
</dbReference>
<dbReference type="OrthoDB" id="4326943at2"/>
<dbReference type="InterPro" id="IPR013762">
    <property type="entry name" value="Integrase-like_cat_sf"/>
</dbReference>
<dbReference type="Pfam" id="PF00392">
    <property type="entry name" value="GntR"/>
    <property type="match status" value="1"/>
</dbReference>
<dbReference type="PROSITE" id="PS50949">
    <property type="entry name" value="HTH_GNTR"/>
    <property type="match status" value="1"/>
</dbReference>
<dbReference type="Pfam" id="PF00589">
    <property type="entry name" value="Phage_integrase"/>
    <property type="match status" value="1"/>
</dbReference>
<dbReference type="PANTHER" id="PTHR30349">
    <property type="entry name" value="PHAGE INTEGRASE-RELATED"/>
    <property type="match status" value="1"/>
</dbReference>
<keyword evidence="2" id="KW-0238">DNA-binding</keyword>
<dbReference type="EMBL" id="SJKD01000001">
    <property type="protein sequence ID" value="TCC53445.1"/>
    <property type="molecule type" value="Genomic_DNA"/>
</dbReference>
<keyword evidence="3" id="KW-0804">Transcription</keyword>
<dbReference type="InterPro" id="IPR036390">
    <property type="entry name" value="WH_DNA-bd_sf"/>
</dbReference>
<name>A0A4R0KDE9_9ACTN</name>
<dbReference type="InterPro" id="IPR011010">
    <property type="entry name" value="DNA_brk_join_enz"/>
</dbReference>
<evidence type="ECO:0000313" key="8">
    <source>
        <dbReference type="EMBL" id="TCC53445.1"/>
    </source>
</evidence>
<dbReference type="Gene3D" id="1.10.10.10">
    <property type="entry name" value="Winged helix-like DNA-binding domain superfamily/Winged helix DNA-binding domain"/>
    <property type="match status" value="1"/>
</dbReference>
<evidence type="ECO:0000256" key="4">
    <source>
        <dbReference type="ARBA" id="ARBA00023172"/>
    </source>
</evidence>
<feature type="compositionally biased region" description="Polar residues" evidence="5">
    <location>
        <begin position="514"/>
        <end position="532"/>
    </location>
</feature>
<keyword evidence="4" id="KW-0233">DNA recombination</keyword>
<dbReference type="PANTHER" id="PTHR30349:SF91">
    <property type="entry name" value="INTA PROTEIN"/>
    <property type="match status" value="1"/>
</dbReference>
<accession>A0A4R0KDE9</accession>
<feature type="region of interest" description="Disordered" evidence="5">
    <location>
        <begin position="416"/>
        <end position="441"/>
    </location>
</feature>
<sequence length="608" mass="67493">MVRVVVRDGRKLPIVAKVKAKPKRPRGQIETLPSGSLRVSVYAGLDPISKDRVYLRETVPAGPKAEDQAEAVLARFQLEVYERRHPRTDATVDQLLERHFKDAKLGFKTAKNYRSQADKHVIPTIGRVKVRAVDADVMDSFYSELRRCRDHCDRQPRIDHRTNRAHECDERCKAHACEALSESSILYIHQILSGAFRRAVRLKWVTINPIDFAEPPSPPKPRPRPPSVEDAAAIVNEAWKDPDWGALIWLTMVAGNRRGELCGIRWRHVDLNRGVIHVQRAIGQYGKETWEKDTKNEDDRRIVLDPESVAVLSEHRDRCEQRAHGLGAKLARDAFMFSRDPLGETHLKPDSVTQRYSRLVARLGIETSIHKLRTYNATELLSAGVDIRTVAGRHGHGGGGATTGRHYSAWVSEADQRAAGTVTPRMPARPRRADLPPMAEFDPKHPFEKLAAELRDGIYAGTLAVGLPIPSVKEIGRQNGVSPSTAQRAVQLLSDWGLVRVEPGRPTLVAPQPAKNSVSNAEGSSTEAQVASTEIGAETIELEVRRLGVTVASLQTQADPRDAASLHRLLLGAVKRHGSEPHEIDDFELIVRQPGDDAILATYVALSP</sequence>
<dbReference type="SMART" id="SM00345">
    <property type="entry name" value="HTH_GNTR"/>
    <property type="match status" value="1"/>
</dbReference>
<organism evidence="8 9">
    <name type="scientific">Kribbella capetownensis</name>
    <dbReference type="NCBI Taxonomy" id="1572659"/>
    <lineage>
        <taxon>Bacteria</taxon>
        <taxon>Bacillati</taxon>
        <taxon>Actinomycetota</taxon>
        <taxon>Actinomycetes</taxon>
        <taxon>Propionibacteriales</taxon>
        <taxon>Kribbellaceae</taxon>
        <taxon>Kribbella</taxon>
    </lineage>
</organism>
<dbReference type="InterPro" id="IPR036388">
    <property type="entry name" value="WH-like_DNA-bd_sf"/>
</dbReference>
<dbReference type="Gene3D" id="1.10.150.130">
    <property type="match status" value="1"/>
</dbReference>
<evidence type="ECO:0000256" key="2">
    <source>
        <dbReference type="ARBA" id="ARBA00023125"/>
    </source>
</evidence>
<feature type="region of interest" description="Disordered" evidence="5">
    <location>
        <begin position="507"/>
        <end position="532"/>
    </location>
</feature>
<dbReference type="Proteomes" id="UP000293342">
    <property type="component" value="Unassembled WGS sequence"/>
</dbReference>
<dbReference type="InterPro" id="IPR050090">
    <property type="entry name" value="Tyrosine_recombinase_XerCD"/>
</dbReference>